<dbReference type="EMBL" id="CABWMC010000034">
    <property type="protein sequence ID" value="VXC91317.1"/>
    <property type="molecule type" value="Genomic_DNA"/>
</dbReference>
<evidence type="ECO:0000313" key="1">
    <source>
        <dbReference type="EMBL" id="VXC91317.1"/>
    </source>
</evidence>
<evidence type="ECO:0000313" key="2">
    <source>
        <dbReference type="Proteomes" id="UP000437562"/>
    </source>
</evidence>
<protein>
    <submittedName>
        <fullName evidence="1">Uncharacterized protein</fullName>
    </submittedName>
</protein>
<dbReference type="Proteomes" id="UP000437562">
    <property type="component" value="Unassembled WGS sequence"/>
</dbReference>
<accession>A0A654CDA1</accession>
<organism evidence="1 2">
    <name type="scientific">Bacillus mycoides</name>
    <dbReference type="NCBI Taxonomy" id="1405"/>
    <lineage>
        <taxon>Bacteria</taxon>
        <taxon>Bacillati</taxon>
        <taxon>Bacillota</taxon>
        <taxon>Bacilli</taxon>
        <taxon>Bacillales</taxon>
        <taxon>Bacillaceae</taxon>
        <taxon>Bacillus</taxon>
        <taxon>Bacillus cereus group</taxon>
    </lineage>
</organism>
<proteinExistence type="predicted"/>
<reference evidence="1 2" key="1">
    <citation type="submission" date="2019-10" db="EMBL/GenBank/DDBJ databases">
        <authorList>
            <person name="Karimi E."/>
        </authorList>
    </citation>
    <scope>NUCLEOTIDE SEQUENCE [LARGE SCALE GENOMIC DNA]</scope>
    <source>
        <strain evidence="1">Bacillus sp. 71</strain>
    </source>
</reference>
<name>A0A654CDA1_BACMY</name>
<dbReference type="AlphaFoldDB" id="A0A654CDA1"/>
<gene>
    <name evidence="1" type="ORF">BACI71_90373</name>
</gene>
<sequence>MEGLFIVVIVRINEKLYNEVNSMQGRCANVSAYCKYPVNTTVQRTRG</sequence>